<organism evidence="3 4">
    <name type="scientific">Luteolibacter ambystomatis</name>
    <dbReference type="NCBI Taxonomy" id="2824561"/>
    <lineage>
        <taxon>Bacteria</taxon>
        <taxon>Pseudomonadati</taxon>
        <taxon>Verrucomicrobiota</taxon>
        <taxon>Verrucomicrobiia</taxon>
        <taxon>Verrucomicrobiales</taxon>
        <taxon>Verrucomicrobiaceae</taxon>
        <taxon>Luteolibacter</taxon>
    </lineage>
</organism>
<keyword evidence="2" id="KW-0472">Membrane</keyword>
<gene>
    <name evidence="3" type="ORF">KBB96_06775</name>
</gene>
<accession>A0A975J221</accession>
<feature type="compositionally biased region" description="Gly residues" evidence="1">
    <location>
        <begin position="134"/>
        <end position="155"/>
    </location>
</feature>
<feature type="region of interest" description="Disordered" evidence="1">
    <location>
        <begin position="71"/>
        <end position="155"/>
    </location>
</feature>
<dbReference type="AlphaFoldDB" id="A0A975J221"/>
<sequence>MHTLDVPAVSADSPSPLPAPTPAARQSFWKKLGGGSLSISIVVHAILLSIGVIWIFQVMPEQKPADIDFLPKGGGGGSPGVKEISNRKQRATMTPANAPRMAAKGASSGFVLPEPEPASAMTSLGSLSSRSLSGGLGGSGSGGGRGDGNGTGFGSGSGAGLGGGAGGMKPFAGVMFGNPVKARTIGVVLDVSGSMSSHLPKVIKELDRVAEGSPLVLYVGCGIGPGRAVTRTYSTMDIEEKRFERFWRLNRNGKYMTLEQGSAKEKVDFTTPLPNESLFRQLAARGNTSYVDYQGDEFAWTALLAKELRDVEAVYWFADFQDPVDEKEAKDVMYRLKAKRQKLYIHASVEGKYFTQVRDLIVTPTGGAVISTK</sequence>
<evidence type="ECO:0000313" key="4">
    <source>
        <dbReference type="Proteomes" id="UP000676169"/>
    </source>
</evidence>
<reference evidence="3" key="1">
    <citation type="submission" date="2021-04" db="EMBL/GenBank/DDBJ databases">
        <title>Luteolibacter sp. 32A isolated from the skin of an Anderson's salamander (Ambystoma andersonii).</title>
        <authorList>
            <person name="Spergser J."/>
            <person name="Busse H.-J."/>
        </authorList>
    </citation>
    <scope>NUCLEOTIDE SEQUENCE</scope>
    <source>
        <strain evidence="3">32A</strain>
    </source>
</reference>
<dbReference type="KEGG" id="lamb:KBB96_06775"/>
<evidence type="ECO:0000256" key="2">
    <source>
        <dbReference type="SAM" id="Phobius"/>
    </source>
</evidence>
<evidence type="ECO:0000313" key="3">
    <source>
        <dbReference type="EMBL" id="QUE52591.1"/>
    </source>
</evidence>
<feature type="transmembrane region" description="Helical" evidence="2">
    <location>
        <begin position="35"/>
        <end position="56"/>
    </location>
</feature>
<evidence type="ECO:0000256" key="1">
    <source>
        <dbReference type="SAM" id="MobiDB-lite"/>
    </source>
</evidence>
<keyword evidence="4" id="KW-1185">Reference proteome</keyword>
<protein>
    <submittedName>
        <fullName evidence="3">Uncharacterized protein</fullName>
    </submittedName>
</protein>
<keyword evidence="2" id="KW-0812">Transmembrane</keyword>
<proteinExistence type="predicted"/>
<name>A0A975J221_9BACT</name>
<keyword evidence="2" id="KW-1133">Transmembrane helix</keyword>
<dbReference type="RefSeq" id="WP_211633826.1">
    <property type="nucleotide sequence ID" value="NZ_CP073100.1"/>
</dbReference>
<feature type="region of interest" description="Disordered" evidence="1">
    <location>
        <begin position="1"/>
        <end position="23"/>
    </location>
</feature>
<dbReference type="EMBL" id="CP073100">
    <property type="protein sequence ID" value="QUE52591.1"/>
    <property type="molecule type" value="Genomic_DNA"/>
</dbReference>
<feature type="compositionally biased region" description="Low complexity" evidence="1">
    <location>
        <begin position="123"/>
        <end position="133"/>
    </location>
</feature>
<dbReference type="Proteomes" id="UP000676169">
    <property type="component" value="Chromosome"/>
</dbReference>